<dbReference type="PANTHER" id="PTHR31694:SF26">
    <property type="entry name" value="OS05G0151100 PROTEIN"/>
    <property type="match status" value="1"/>
</dbReference>
<dbReference type="RefSeq" id="WP_114688062.1">
    <property type="nucleotide sequence ID" value="NZ_QQNB01000002.1"/>
</dbReference>
<dbReference type="EMBL" id="QQNB01000002">
    <property type="protein sequence ID" value="RDE05993.1"/>
    <property type="molecule type" value="Genomic_DNA"/>
</dbReference>
<dbReference type="Proteomes" id="UP000253918">
    <property type="component" value="Unassembled WGS sequence"/>
</dbReference>
<keyword evidence="3" id="KW-1185">Reference proteome</keyword>
<feature type="compositionally biased region" description="Low complexity" evidence="1">
    <location>
        <begin position="53"/>
        <end position="71"/>
    </location>
</feature>
<evidence type="ECO:0000313" key="2">
    <source>
        <dbReference type="EMBL" id="RDE05993.1"/>
    </source>
</evidence>
<dbReference type="AlphaFoldDB" id="A0A369VV79"/>
<reference evidence="2 3" key="1">
    <citation type="submission" date="2018-07" db="EMBL/GenBank/DDBJ databases">
        <title>a novel species of Sphingomonas isolated from the rhizosphere soil of Araceae plant.</title>
        <authorList>
            <person name="Zhiyong W."/>
            <person name="Qinglan Z."/>
            <person name="Zhiwei F."/>
            <person name="Ding X."/>
            <person name="Gejiao W."/>
            <person name="Shixue Z."/>
        </authorList>
    </citation>
    <scope>NUCLEOTIDE SEQUENCE [LARGE SCALE GENOMIC DNA]</scope>
    <source>
        <strain evidence="2 3">WZY 27</strain>
    </source>
</reference>
<dbReference type="InterPro" id="IPR052965">
    <property type="entry name" value="Pigment-catalase-like"/>
</dbReference>
<dbReference type="OrthoDB" id="954262at2"/>
<name>A0A369VV79_9SPHN</name>
<sequence length="337" mass="35109">MRDTQTILDMMEAAGQQRAARRRFIRMCGGAAAIAGSLSVLSGCDDDDDDDVTPTPTATATPTPTPTATSSSAVSDVDVLNFALNLEYLEGAYYYQAAFGSTIPAASLTGTGQQGTVIGGAQVNFTDTVVREFAREIAVDELAHINFLRQTLGTVAVAQPAINIAGDATGAFTAAARAAGVIRSDEVFNPYANDENFLIGAYLLTDVGVSAYRGSARLITNKVFLEASAGILATECYHDAAIRSTLYAKGLAPSDLRAKTVKISDTRDLLDGPNENDQGIIDADGNANIVPTDAGGLVLGRTAQQVLNVVYNNRASVVGGGFFPQGVNGTIRQSAAN</sequence>
<dbReference type="Pfam" id="PF13668">
    <property type="entry name" value="Ferritin_2"/>
    <property type="match status" value="1"/>
</dbReference>
<evidence type="ECO:0000313" key="3">
    <source>
        <dbReference type="Proteomes" id="UP000253918"/>
    </source>
</evidence>
<gene>
    <name evidence="2" type="ORF">DVW87_12505</name>
</gene>
<accession>A0A369VV79</accession>
<feature type="region of interest" description="Disordered" evidence="1">
    <location>
        <begin position="45"/>
        <end position="71"/>
    </location>
</feature>
<dbReference type="PANTHER" id="PTHR31694">
    <property type="entry name" value="DESICCATION-LIKE PROTEIN"/>
    <property type="match status" value="1"/>
</dbReference>
<proteinExistence type="predicted"/>
<organism evidence="2 3">
    <name type="scientific">Sphingomonas aracearum</name>
    <dbReference type="NCBI Taxonomy" id="2283317"/>
    <lineage>
        <taxon>Bacteria</taxon>
        <taxon>Pseudomonadati</taxon>
        <taxon>Pseudomonadota</taxon>
        <taxon>Alphaproteobacteria</taxon>
        <taxon>Sphingomonadales</taxon>
        <taxon>Sphingomonadaceae</taxon>
        <taxon>Sphingomonas</taxon>
    </lineage>
</organism>
<evidence type="ECO:0000256" key="1">
    <source>
        <dbReference type="SAM" id="MobiDB-lite"/>
    </source>
</evidence>
<comment type="caution">
    <text evidence="2">The sequence shown here is derived from an EMBL/GenBank/DDBJ whole genome shotgun (WGS) entry which is preliminary data.</text>
</comment>
<protein>
    <submittedName>
        <fullName evidence="2">Ferritin-like domain-containing protein</fullName>
    </submittedName>
</protein>